<dbReference type="Pfam" id="PF00675">
    <property type="entry name" value="Peptidase_M16"/>
    <property type="match status" value="1"/>
</dbReference>
<evidence type="ECO:0000313" key="4">
    <source>
        <dbReference type="Proteomes" id="UP000051378"/>
    </source>
</evidence>
<dbReference type="InterPro" id="IPR050361">
    <property type="entry name" value="MPP/UQCRC_Complex"/>
</dbReference>
<dbReference type="STRING" id="1423744.FC86_GL000282"/>
<comment type="caution">
    <text evidence="3">The sequence shown here is derived from an EMBL/GenBank/DDBJ whole genome shotgun (WGS) entry which is preliminary data.</text>
</comment>
<dbReference type="SUPFAM" id="SSF63411">
    <property type="entry name" value="LuxS/MPP-like metallohydrolase"/>
    <property type="match status" value="2"/>
</dbReference>
<dbReference type="AlphaFoldDB" id="A0A0R2DJG3"/>
<dbReference type="RefSeq" id="WP_056974447.1">
    <property type="nucleotide sequence ID" value="NZ_AYZL01000016.1"/>
</dbReference>
<dbReference type="InterPro" id="IPR011765">
    <property type="entry name" value="Pept_M16_N"/>
</dbReference>
<accession>A0A0R2DJG3</accession>
<evidence type="ECO:0000313" key="3">
    <source>
        <dbReference type="EMBL" id="KRN04185.1"/>
    </source>
</evidence>
<reference evidence="3 4" key="1">
    <citation type="journal article" date="2015" name="Genome Announc.">
        <title>Expanding the biotechnology potential of lactobacilli through comparative genomics of 213 strains and associated genera.</title>
        <authorList>
            <person name="Sun Z."/>
            <person name="Harris H.M."/>
            <person name="McCann A."/>
            <person name="Guo C."/>
            <person name="Argimon S."/>
            <person name="Zhang W."/>
            <person name="Yang X."/>
            <person name="Jeffery I.B."/>
            <person name="Cooney J.C."/>
            <person name="Kagawa T.F."/>
            <person name="Liu W."/>
            <person name="Song Y."/>
            <person name="Salvetti E."/>
            <person name="Wrobel A."/>
            <person name="Rasinkangas P."/>
            <person name="Parkhill J."/>
            <person name="Rea M.C."/>
            <person name="O'Sullivan O."/>
            <person name="Ritari J."/>
            <person name="Douillard F.P."/>
            <person name="Paul Ross R."/>
            <person name="Yang R."/>
            <person name="Briner A.E."/>
            <person name="Felis G.E."/>
            <person name="de Vos W.M."/>
            <person name="Barrangou R."/>
            <person name="Klaenhammer T.R."/>
            <person name="Caufield P.W."/>
            <person name="Cui Y."/>
            <person name="Zhang H."/>
            <person name="O'Toole P.W."/>
        </authorList>
    </citation>
    <scope>NUCLEOTIDE SEQUENCE [LARGE SCALE GENOMIC DNA]</scope>
    <source>
        <strain evidence="3 4">DSM 23037</strain>
    </source>
</reference>
<sequence>MITNQYHEKVYQHTFSNGFELFYIEKRGFIQKFAGIMINYGGADQPGDFVLPAGTAHFLEHQLFAKPYGDITDKFEQYEGSSNAFTSYNETMYFASFTHQAYENIKTLVELVAKPYFTEKNVTTEREIILQELKMYQDMPDWQLNNRLMHLMYGNESLSQEVVGTEDALDNITAETLTTAYNHYYYSKNMKLIVVGDLDFNQLVSEIEEDVMQINDKSNMVSEEKSSKIELKSQMSKISGKVESPKFSIGIKFDEQDFSVKRPQLYIAMQIIMENLFGLSGQFYQNLQSKGLINGEIDFDINFNRQGDFAVISGSSENPEETVHKIVKQFYQASISNVEFEKQKRKLFGQEIRQLDDFESYGIEFIESVFDHEDYYQYYTDIQDFSFDDCVSLISEIKNKSVHQSVILFSQNNVDK</sequence>
<feature type="domain" description="Peptidase M16 C-terminal" evidence="2">
    <location>
        <begin position="171"/>
        <end position="347"/>
    </location>
</feature>
<dbReference type="NCBIfam" id="NF047421">
    <property type="entry name" value="YfmH_fam"/>
    <property type="match status" value="1"/>
</dbReference>
<organism evidence="3 4">
    <name type="scientific">Holzapfeliella floricola DSM 23037 = JCM 16512</name>
    <dbReference type="NCBI Taxonomy" id="1423744"/>
    <lineage>
        <taxon>Bacteria</taxon>
        <taxon>Bacillati</taxon>
        <taxon>Bacillota</taxon>
        <taxon>Bacilli</taxon>
        <taxon>Lactobacillales</taxon>
        <taxon>Lactobacillaceae</taxon>
        <taxon>Holzapfeliella</taxon>
    </lineage>
</organism>
<dbReference type="Pfam" id="PF05193">
    <property type="entry name" value="Peptidase_M16_C"/>
    <property type="match status" value="1"/>
</dbReference>
<proteinExistence type="predicted"/>
<feature type="domain" description="Peptidase M16 N-terminal" evidence="1">
    <location>
        <begin position="53"/>
        <end position="165"/>
    </location>
</feature>
<dbReference type="InterPro" id="IPR007863">
    <property type="entry name" value="Peptidase_M16_C"/>
</dbReference>
<dbReference type="OrthoDB" id="9811314at2"/>
<dbReference type="GO" id="GO:0046872">
    <property type="term" value="F:metal ion binding"/>
    <property type="evidence" value="ECO:0007669"/>
    <property type="project" value="InterPro"/>
</dbReference>
<keyword evidence="3" id="KW-0645">Protease</keyword>
<protein>
    <submittedName>
        <fullName evidence="3">Protease</fullName>
    </submittedName>
</protein>
<dbReference type="InterPro" id="IPR011249">
    <property type="entry name" value="Metalloenz_LuxS/M16"/>
</dbReference>
<keyword evidence="4" id="KW-1185">Reference proteome</keyword>
<gene>
    <name evidence="3" type="ORF">FC86_GL000282</name>
</gene>
<dbReference type="PANTHER" id="PTHR11851:SF134">
    <property type="entry name" value="ZINC-DEPENDENT PROTEASE"/>
    <property type="match status" value="1"/>
</dbReference>
<dbReference type="Gene3D" id="3.30.830.10">
    <property type="entry name" value="Metalloenzyme, LuxS/M16 peptidase-like"/>
    <property type="match status" value="2"/>
</dbReference>
<keyword evidence="3" id="KW-0378">Hydrolase</keyword>
<dbReference type="Proteomes" id="UP000051378">
    <property type="component" value="Unassembled WGS sequence"/>
</dbReference>
<dbReference type="PATRIC" id="fig|1423744.4.peg.289"/>
<evidence type="ECO:0000259" key="1">
    <source>
        <dbReference type="Pfam" id="PF00675"/>
    </source>
</evidence>
<dbReference type="EMBL" id="AYZL01000016">
    <property type="protein sequence ID" value="KRN04185.1"/>
    <property type="molecule type" value="Genomic_DNA"/>
</dbReference>
<dbReference type="PANTHER" id="PTHR11851">
    <property type="entry name" value="METALLOPROTEASE"/>
    <property type="match status" value="1"/>
</dbReference>
<dbReference type="GO" id="GO:0006508">
    <property type="term" value="P:proteolysis"/>
    <property type="evidence" value="ECO:0007669"/>
    <property type="project" value="UniProtKB-KW"/>
</dbReference>
<name>A0A0R2DJG3_9LACO</name>
<dbReference type="GO" id="GO:0008233">
    <property type="term" value="F:peptidase activity"/>
    <property type="evidence" value="ECO:0007669"/>
    <property type="project" value="UniProtKB-KW"/>
</dbReference>
<evidence type="ECO:0000259" key="2">
    <source>
        <dbReference type="Pfam" id="PF05193"/>
    </source>
</evidence>